<proteinExistence type="predicted"/>
<feature type="transmembrane region" description="Helical" evidence="1">
    <location>
        <begin position="55"/>
        <end position="76"/>
    </location>
</feature>
<keyword evidence="1" id="KW-1133">Transmembrane helix</keyword>
<protein>
    <submittedName>
        <fullName evidence="2">Uncharacterized protein</fullName>
    </submittedName>
</protein>
<evidence type="ECO:0000313" key="2">
    <source>
        <dbReference type="EMBL" id="CAE0462452.1"/>
    </source>
</evidence>
<accession>A0A7S3Q1N3</accession>
<keyword evidence="1" id="KW-0812">Transmembrane</keyword>
<name>A0A7S3Q1N3_9STRA</name>
<sequence>MDKFGSSTPLSPQFTLYNFTMKRLIKNDQKGAPSKNILQYGQERVKEPLSSCVRWLLALVLPFLFCVPFVILSSIVPPQEKENMFNIINFDLFGENAEVAPSNATEIMRTETTPFGAQSVQNNDKPFLQEPVQTESNHKKKLLFLNATDASTLVIGATAKAKAKQEKGQNLPYTIDVLIIGSKNNIDQAKVQRETWASHEAVRHFILSTEYDNVGADEECKNDNPLSSKQLSQALQPCNNKYQFWREENARSILSDFYSTNYARQQWLEKKSNPKGWLCVQRRFITSFTRIVELYYETKSLPDYFILADDDTYINIDHIVKQMIVEPEELRAKGIHQDMMELPTVDVPVVTAGCRVRAPDQMLTLLSPYGGYGTFFSRGALERLIEPIPCRREDIINKRADNNSSSKLANSAISSGNIAEDQQSCAKLLHKAKYAYPMSATIAEEKYFKVGDSLNQVFYKYSREVKIFCLHSDWFIGYIANFHNVSRHQTLVGGDEYFDKRKMNVTENRLHSLPNSEIYRAHRPGGFCKYGDKLSCVPGATVCHRMNSTTLKKIHFDSLLLQK</sequence>
<dbReference type="AlphaFoldDB" id="A0A7S3Q1N3"/>
<reference evidence="2" key="1">
    <citation type="submission" date="2021-01" db="EMBL/GenBank/DDBJ databases">
        <authorList>
            <person name="Corre E."/>
            <person name="Pelletier E."/>
            <person name="Niang G."/>
            <person name="Scheremetjew M."/>
            <person name="Finn R."/>
            <person name="Kale V."/>
            <person name="Holt S."/>
            <person name="Cochrane G."/>
            <person name="Meng A."/>
            <person name="Brown T."/>
            <person name="Cohen L."/>
        </authorList>
    </citation>
    <scope>NUCLEOTIDE SEQUENCE</scope>
    <source>
        <strain evidence="2">MM31A-1</strain>
    </source>
</reference>
<organism evidence="2">
    <name type="scientific">Chaetoceros debilis</name>
    <dbReference type="NCBI Taxonomy" id="122233"/>
    <lineage>
        <taxon>Eukaryota</taxon>
        <taxon>Sar</taxon>
        <taxon>Stramenopiles</taxon>
        <taxon>Ochrophyta</taxon>
        <taxon>Bacillariophyta</taxon>
        <taxon>Coscinodiscophyceae</taxon>
        <taxon>Chaetocerotophycidae</taxon>
        <taxon>Chaetocerotales</taxon>
        <taxon>Chaetocerotaceae</taxon>
        <taxon>Chaetoceros</taxon>
    </lineage>
</organism>
<keyword evidence="1" id="KW-0472">Membrane</keyword>
<evidence type="ECO:0000256" key="1">
    <source>
        <dbReference type="SAM" id="Phobius"/>
    </source>
</evidence>
<dbReference type="EMBL" id="HBIO01009477">
    <property type="protein sequence ID" value="CAE0462452.1"/>
    <property type="molecule type" value="Transcribed_RNA"/>
</dbReference>
<gene>
    <name evidence="2" type="ORF">CDEB00056_LOCUS7293</name>
</gene>